<protein>
    <submittedName>
        <fullName evidence="9">RagB/SusD family nutrient uptake outer membrane protein</fullName>
    </submittedName>
</protein>
<dbReference type="CDD" id="cd08977">
    <property type="entry name" value="SusD"/>
    <property type="match status" value="1"/>
</dbReference>
<dbReference type="Pfam" id="PF07980">
    <property type="entry name" value="SusD_RagB"/>
    <property type="match status" value="1"/>
</dbReference>
<keyword evidence="4" id="KW-0472">Membrane</keyword>
<reference evidence="10" key="1">
    <citation type="journal article" date="2019" name="Int. J. Syst. Evol. Microbiol.">
        <title>The Global Catalogue of Microorganisms (GCM) 10K type strain sequencing project: providing services to taxonomists for standard genome sequencing and annotation.</title>
        <authorList>
            <consortium name="The Broad Institute Genomics Platform"/>
            <consortium name="The Broad Institute Genome Sequencing Center for Infectious Disease"/>
            <person name="Wu L."/>
            <person name="Ma J."/>
        </authorList>
    </citation>
    <scope>NUCLEOTIDE SEQUENCE [LARGE SCALE GENOMIC DNA]</scope>
    <source>
        <strain evidence="10">CCUG 60022</strain>
    </source>
</reference>
<comment type="caution">
    <text evidence="9">The sequence shown here is derived from an EMBL/GenBank/DDBJ whole genome shotgun (WGS) entry which is preliminary data.</text>
</comment>
<dbReference type="Pfam" id="PF14322">
    <property type="entry name" value="SusD-like_3"/>
    <property type="match status" value="1"/>
</dbReference>
<dbReference type="Proteomes" id="UP001597032">
    <property type="component" value="Unassembled WGS sequence"/>
</dbReference>
<evidence type="ECO:0000256" key="5">
    <source>
        <dbReference type="ARBA" id="ARBA00023237"/>
    </source>
</evidence>
<feature type="signal peptide" evidence="6">
    <location>
        <begin position="1"/>
        <end position="22"/>
    </location>
</feature>
<proteinExistence type="inferred from homology"/>
<dbReference type="RefSeq" id="WP_386781457.1">
    <property type="nucleotide sequence ID" value="NZ_JBHTIC010000005.1"/>
</dbReference>
<keyword evidence="10" id="KW-1185">Reference proteome</keyword>
<evidence type="ECO:0000256" key="2">
    <source>
        <dbReference type="ARBA" id="ARBA00006275"/>
    </source>
</evidence>
<evidence type="ECO:0000256" key="1">
    <source>
        <dbReference type="ARBA" id="ARBA00004442"/>
    </source>
</evidence>
<dbReference type="Gene3D" id="1.25.40.900">
    <property type="match status" value="1"/>
</dbReference>
<evidence type="ECO:0000313" key="9">
    <source>
        <dbReference type="EMBL" id="MFD0761111.1"/>
    </source>
</evidence>
<dbReference type="EMBL" id="JBHTIC010000005">
    <property type="protein sequence ID" value="MFD0761111.1"/>
    <property type="molecule type" value="Genomic_DNA"/>
</dbReference>
<sequence length="455" mass="50386">MKKINILYTLLFIFFISFTSCSTDDLDPSLEQNKSVEGSIVDVNNLYGILKGAYSQMTVSGYYGRDYIVTNEVRTDNCFSNGNSGRFTTQASFTYTANSGYFWEEAYSTIARANIIIGTDISTLSGDQAYGKHMQGQAYAMRALAHFDLVKQYGQQHVGGNLGVPYVTEFKGDDLFPARNTVDEVKNLIIADLNTAFNMMDDTYYDASKEFMSKYTAKALESRVAVYFGDWSTAKSAAEAVINSQLYSIIGAGDYVASWGQDGSSNSIFELAFNNTDNQGIDGLAYIFRTTGGGSYGDVQVLDEVINLYETGDVRAGILGYEGTMLRNLGKYPDNQGYDNVSIIRYEEVILNYAEALLETGGDALTQINKITSNRGASPYAAPLTKEDILNERRKELIFEGFRYDDLLRTGSDIEKISIQQNFLATIPYGDPKLAWPIPQAEMDANSNMVQNPGF</sequence>
<comment type="subcellular location">
    <subcellularLocation>
        <location evidence="1">Cell outer membrane</location>
    </subcellularLocation>
</comment>
<evidence type="ECO:0000313" key="10">
    <source>
        <dbReference type="Proteomes" id="UP001597032"/>
    </source>
</evidence>
<accession>A0ABW2Z2W0</accession>
<dbReference type="InterPro" id="IPR012944">
    <property type="entry name" value="SusD_RagB_dom"/>
</dbReference>
<evidence type="ECO:0000259" key="7">
    <source>
        <dbReference type="Pfam" id="PF07980"/>
    </source>
</evidence>
<comment type="similarity">
    <text evidence="2">Belongs to the SusD family.</text>
</comment>
<evidence type="ECO:0000259" key="8">
    <source>
        <dbReference type="Pfam" id="PF14322"/>
    </source>
</evidence>
<feature type="domain" description="RagB/SusD" evidence="7">
    <location>
        <begin position="337"/>
        <end position="455"/>
    </location>
</feature>
<name>A0ABW2Z2W0_9FLAO</name>
<keyword evidence="5" id="KW-0998">Cell outer membrane</keyword>
<dbReference type="InterPro" id="IPR033985">
    <property type="entry name" value="SusD-like_N"/>
</dbReference>
<keyword evidence="3 6" id="KW-0732">Signal</keyword>
<evidence type="ECO:0000256" key="4">
    <source>
        <dbReference type="ARBA" id="ARBA00023136"/>
    </source>
</evidence>
<feature type="domain" description="SusD-like N-terminal" evidence="8">
    <location>
        <begin position="66"/>
        <end position="224"/>
    </location>
</feature>
<gene>
    <name evidence="9" type="ORF">ACFQZW_03365</name>
</gene>
<dbReference type="Gene3D" id="2.20.20.130">
    <property type="match status" value="1"/>
</dbReference>
<evidence type="ECO:0000256" key="6">
    <source>
        <dbReference type="SAM" id="SignalP"/>
    </source>
</evidence>
<dbReference type="PROSITE" id="PS51257">
    <property type="entry name" value="PROKAR_LIPOPROTEIN"/>
    <property type="match status" value="1"/>
</dbReference>
<evidence type="ECO:0000256" key="3">
    <source>
        <dbReference type="ARBA" id="ARBA00022729"/>
    </source>
</evidence>
<feature type="chain" id="PRO_5047304918" evidence="6">
    <location>
        <begin position="23"/>
        <end position="455"/>
    </location>
</feature>
<organism evidence="9 10">
    <name type="scientific">Lutibacter aestuarii</name>
    <dbReference type="NCBI Taxonomy" id="861111"/>
    <lineage>
        <taxon>Bacteria</taxon>
        <taxon>Pseudomonadati</taxon>
        <taxon>Bacteroidota</taxon>
        <taxon>Flavobacteriia</taxon>
        <taxon>Flavobacteriales</taxon>
        <taxon>Flavobacteriaceae</taxon>
        <taxon>Lutibacter</taxon>
    </lineage>
</organism>
<dbReference type="InterPro" id="IPR011990">
    <property type="entry name" value="TPR-like_helical_dom_sf"/>
</dbReference>
<dbReference type="SUPFAM" id="SSF48452">
    <property type="entry name" value="TPR-like"/>
    <property type="match status" value="1"/>
</dbReference>
<dbReference type="Gene3D" id="1.25.40.390">
    <property type="match status" value="1"/>
</dbReference>